<dbReference type="RefSeq" id="WP_007319663.1">
    <property type="nucleotide sequence ID" value="NZ_BAEH01000110.1"/>
</dbReference>
<keyword evidence="3" id="KW-1185">Reference proteome</keyword>
<dbReference type="AlphaFoldDB" id="H0R5H7"/>
<feature type="signal peptide" evidence="1">
    <location>
        <begin position="1"/>
        <end position="28"/>
    </location>
</feature>
<dbReference type="PROSITE" id="PS51257">
    <property type="entry name" value="PROKAR_LIPOPROTEIN"/>
    <property type="match status" value="1"/>
</dbReference>
<proteinExistence type="predicted"/>
<dbReference type="OrthoDB" id="8717159at2"/>
<dbReference type="Proteomes" id="UP000035034">
    <property type="component" value="Unassembled WGS sequence"/>
</dbReference>
<name>H0R5H7_9ACTN</name>
<sequence length="158" mass="16175">MRLSGRIRRTAVAVIVVAATAVGGAACARAPGGPQGELSKVAADSASALASTQIGLTAWEHRRIRRSQLTVLVDDMVGQAVTAYGAAATLKVESHDDAQLRDAVMVDLGTACEVLVGFKQIVGSAPEGQHVPASALSRILDRLRHVADDPASATAGKG</sequence>
<feature type="chain" id="PRO_5003537200" description="Lipoprotein" evidence="1">
    <location>
        <begin position="29"/>
        <end position="158"/>
    </location>
</feature>
<dbReference type="EMBL" id="BAEH01000110">
    <property type="protein sequence ID" value="GAB20328.1"/>
    <property type="molecule type" value="Genomic_DNA"/>
</dbReference>
<evidence type="ECO:0008006" key="4">
    <source>
        <dbReference type="Google" id="ProtNLM"/>
    </source>
</evidence>
<keyword evidence="1" id="KW-0732">Signal</keyword>
<dbReference type="STRING" id="1077974.GOEFS_110_00570"/>
<accession>H0R5H7</accession>
<evidence type="ECO:0000313" key="2">
    <source>
        <dbReference type="EMBL" id="GAB20328.1"/>
    </source>
</evidence>
<gene>
    <name evidence="2" type="ORF">GOEFS_110_00570</name>
</gene>
<evidence type="ECO:0000256" key="1">
    <source>
        <dbReference type="SAM" id="SignalP"/>
    </source>
</evidence>
<comment type="caution">
    <text evidence="2">The sequence shown here is derived from an EMBL/GenBank/DDBJ whole genome shotgun (WGS) entry which is preliminary data.</text>
</comment>
<organism evidence="2 3">
    <name type="scientific">Gordonia effusa NBRC 100432</name>
    <dbReference type="NCBI Taxonomy" id="1077974"/>
    <lineage>
        <taxon>Bacteria</taxon>
        <taxon>Bacillati</taxon>
        <taxon>Actinomycetota</taxon>
        <taxon>Actinomycetes</taxon>
        <taxon>Mycobacteriales</taxon>
        <taxon>Gordoniaceae</taxon>
        <taxon>Gordonia</taxon>
    </lineage>
</organism>
<evidence type="ECO:0000313" key="3">
    <source>
        <dbReference type="Proteomes" id="UP000035034"/>
    </source>
</evidence>
<reference evidence="2 3" key="1">
    <citation type="submission" date="2011-12" db="EMBL/GenBank/DDBJ databases">
        <title>Whole genome shotgun sequence of Gordonia effusa NBRC 100432.</title>
        <authorList>
            <person name="Yoshida I."/>
            <person name="Takarada H."/>
            <person name="Hosoyama A."/>
            <person name="Tsuchikane K."/>
            <person name="Katsumata H."/>
            <person name="Yamazaki S."/>
            <person name="Fujita N."/>
        </authorList>
    </citation>
    <scope>NUCLEOTIDE SEQUENCE [LARGE SCALE GENOMIC DNA]</scope>
    <source>
        <strain evidence="2 3">NBRC 100432</strain>
    </source>
</reference>
<protein>
    <recommendedName>
        <fullName evidence="4">Lipoprotein</fullName>
    </recommendedName>
</protein>